<accession>A0A8T0G0K3</accession>
<reference evidence="2" key="1">
    <citation type="journal article" date="2020" name="bioRxiv">
        <title>Chromosome-level reference genome of the European wasp spider Argiope bruennichi: a resource for studies on range expansion and evolutionary adaptation.</title>
        <authorList>
            <person name="Sheffer M.M."/>
            <person name="Hoppe A."/>
            <person name="Krehenwinkel H."/>
            <person name="Uhl G."/>
            <person name="Kuss A.W."/>
            <person name="Jensen L."/>
            <person name="Jensen C."/>
            <person name="Gillespie R.G."/>
            <person name="Hoff K.J."/>
            <person name="Prost S."/>
        </authorList>
    </citation>
    <scope>NUCLEOTIDE SEQUENCE</scope>
</reference>
<feature type="compositionally biased region" description="Polar residues" evidence="1">
    <location>
        <begin position="92"/>
        <end position="117"/>
    </location>
</feature>
<reference evidence="2" key="2">
    <citation type="submission" date="2020-06" db="EMBL/GenBank/DDBJ databases">
        <authorList>
            <person name="Sheffer M."/>
        </authorList>
    </citation>
    <scope>NUCLEOTIDE SEQUENCE</scope>
</reference>
<organism evidence="2 3">
    <name type="scientific">Argiope bruennichi</name>
    <name type="common">Wasp spider</name>
    <name type="synonym">Aranea bruennichi</name>
    <dbReference type="NCBI Taxonomy" id="94029"/>
    <lineage>
        <taxon>Eukaryota</taxon>
        <taxon>Metazoa</taxon>
        <taxon>Ecdysozoa</taxon>
        <taxon>Arthropoda</taxon>
        <taxon>Chelicerata</taxon>
        <taxon>Arachnida</taxon>
        <taxon>Araneae</taxon>
        <taxon>Araneomorphae</taxon>
        <taxon>Entelegynae</taxon>
        <taxon>Araneoidea</taxon>
        <taxon>Araneidae</taxon>
        <taxon>Argiope</taxon>
    </lineage>
</organism>
<comment type="caution">
    <text evidence="2">The sequence shown here is derived from an EMBL/GenBank/DDBJ whole genome shotgun (WGS) entry which is preliminary data.</text>
</comment>
<feature type="region of interest" description="Disordered" evidence="1">
    <location>
        <begin position="61"/>
        <end position="117"/>
    </location>
</feature>
<evidence type="ECO:0000313" key="2">
    <source>
        <dbReference type="EMBL" id="KAF8796045.1"/>
    </source>
</evidence>
<dbReference type="EMBL" id="JABXBU010000001">
    <property type="protein sequence ID" value="KAF8796045.1"/>
    <property type="molecule type" value="Genomic_DNA"/>
</dbReference>
<name>A0A8T0G0K3_ARGBR</name>
<proteinExistence type="predicted"/>
<dbReference type="AlphaFoldDB" id="A0A8T0G0K3"/>
<dbReference type="Proteomes" id="UP000807504">
    <property type="component" value="Unassembled WGS sequence"/>
</dbReference>
<gene>
    <name evidence="2" type="ORF">HNY73_000472</name>
</gene>
<protein>
    <submittedName>
        <fullName evidence="2">Uncharacterized protein</fullName>
    </submittedName>
</protein>
<feature type="compositionally biased region" description="Basic and acidic residues" evidence="1">
    <location>
        <begin position="65"/>
        <end position="75"/>
    </location>
</feature>
<keyword evidence="3" id="KW-1185">Reference proteome</keyword>
<evidence type="ECO:0000256" key="1">
    <source>
        <dbReference type="SAM" id="MobiDB-lite"/>
    </source>
</evidence>
<sequence>MYEDERSLEDRHGNLGCYFKLSQRNPLLFSLPKLNGSYVLMTFQGDKNACRCREWFAPFKSDNTSLKDKPGRGRPLDLNGQHFGSHERGQKLENSNVGQQLQCGPFNNRSSSQKLEK</sequence>
<evidence type="ECO:0000313" key="3">
    <source>
        <dbReference type="Proteomes" id="UP000807504"/>
    </source>
</evidence>